<name>A0A401LGE0_9FIRM</name>
<organism evidence="1 2">
    <name type="scientific">Anaerotignum faecicola</name>
    <dbReference type="NCBI Taxonomy" id="2358141"/>
    <lineage>
        <taxon>Bacteria</taxon>
        <taxon>Bacillati</taxon>
        <taxon>Bacillota</taxon>
        <taxon>Clostridia</taxon>
        <taxon>Lachnospirales</taxon>
        <taxon>Anaerotignaceae</taxon>
        <taxon>Anaerotignum</taxon>
    </lineage>
</organism>
<evidence type="ECO:0000313" key="2">
    <source>
        <dbReference type="Proteomes" id="UP000287361"/>
    </source>
</evidence>
<accession>A0A401LGE0</accession>
<dbReference type="EMBL" id="BHVZ01000014">
    <property type="protein sequence ID" value="GCB30580.1"/>
    <property type="molecule type" value="Genomic_DNA"/>
</dbReference>
<dbReference type="OrthoDB" id="2083914at2"/>
<keyword evidence="2" id="KW-1185">Reference proteome</keyword>
<proteinExistence type="predicted"/>
<evidence type="ECO:0000313" key="1">
    <source>
        <dbReference type="EMBL" id="GCB30580.1"/>
    </source>
</evidence>
<gene>
    <name evidence="1" type="ORF">KGMB03357_22410</name>
</gene>
<dbReference type="AlphaFoldDB" id="A0A401LGE0"/>
<comment type="caution">
    <text evidence="1">The sequence shown here is derived from an EMBL/GenBank/DDBJ whole genome shotgun (WGS) entry which is preliminary data.</text>
</comment>
<dbReference type="Proteomes" id="UP000287361">
    <property type="component" value="Unassembled WGS sequence"/>
</dbReference>
<sequence length="95" mass="11202">MQPRGVDTPLFLQSRIAMRNIPLTNRLLRADFDTVMEKYHFHDRMVSFNKNFEFEPPLDTITCIIAINDDEDSHCASYRAIFDYDMNIIDDVLSR</sequence>
<protein>
    <submittedName>
        <fullName evidence="1">Uncharacterized protein</fullName>
    </submittedName>
</protein>
<reference evidence="1 2" key="1">
    <citation type="submission" date="2018-10" db="EMBL/GenBank/DDBJ databases">
        <title>Draft Genome Sequence of Anaerotignum sp. KCTC 15736.</title>
        <authorList>
            <person name="Choi S.H."/>
            <person name="Kim J.S."/>
            <person name="Kang S.W."/>
            <person name="Lee J.S."/>
            <person name="Park S.H."/>
        </authorList>
    </citation>
    <scope>NUCLEOTIDE SEQUENCE [LARGE SCALE GENOMIC DNA]</scope>
    <source>
        <strain evidence="1 2">KCTC 15736</strain>
    </source>
</reference>